<organism evidence="4">
    <name type="scientific">Strombidium inclinatum</name>
    <dbReference type="NCBI Taxonomy" id="197538"/>
    <lineage>
        <taxon>Eukaryota</taxon>
        <taxon>Sar</taxon>
        <taxon>Alveolata</taxon>
        <taxon>Ciliophora</taxon>
        <taxon>Intramacronucleata</taxon>
        <taxon>Spirotrichea</taxon>
        <taxon>Oligotrichia</taxon>
        <taxon>Strombidiidae</taxon>
        <taxon>Strombidium</taxon>
    </lineage>
</organism>
<dbReference type="GO" id="GO:0003723">
    <property type="term" value="F:RNA binding"/>
    <property type="evidence" value="ECO:0007669"/>
    <property type="project" value="UniProtKB-KW"/>
</dbReference>
<dbReference type="InterPro" id="IPR014560">
    <property type="entry name" value="UCP030333_Alba"/>
</dbReference>
<evidence type="ECO:0000313" key="4">
    <source>
        <dbReference type="EMBL" id="CAE0328754.1"/>
    </source>
</evidence>
<feature type="region of interest" description="Disordered" evidence="2">
    <location>
        <begin position="120"/>
        <end position="141"/>
    </location>
</feature>
<dbReference type="SUPFAM" id="SSF82704">
    <property type="entry name" value="AlbA-like"/>
    <property type="match status" value="1"/>
</dbReference>
<keyword evidence="1" id="KW-0694">RNA-binding</keyword>
<dbReference type="Pfam" id="PF01918">
    <property type="entry name" value="Alba"/>
    <property type="match status" value="1"/>
</dbReference>
<protein>
    <recommendedName>
        <fullName evidence="3">DNA/RNA-binding protein Alba-like domain-containing protein</fullName>
    </recommendedName>
</protein>
<evidence type="ECO:0000259" key="3">
    <source>
        <dbReference type="Pfam" id="PF01918"/>
    </source>
</evidence>
<gene>
    <name evidence="4" type="ORF">SINC0208_LOCUS9382</name>
</gene>
<dbReference type="InterPro" id="IPR036882">
    <property type="entry name" value="Alba-like_dom_sf"/>
</dbReference>
<feature type="region of interest" description="Disordered" evidence="2">
    <location>
        <begin position="1"/>
        <end position="23"/>
    </location>
</feature>
<reference evidence="4" key="1">
    <citation type="submission" date="2021-01" db="EMBL/GenBank/DDBJ databases">
        <authorList>
            <person name="Corre E."/>
            <person name="Pelletier E."/>
            <person name="Niang G."/>
            <person name="Scheremetjew M."/>
            <person name="Finn R."/>
            <person name="Kale V."/>
            <person name="Holt S."/>
            <person name="Cochrane G."/>
            <person name="Meng A."/>
            <person name="Brown T."/>
            <person name="Cohen L."/>
        </authorList>
    </citation>
    <scope>NUCLEOTIDE SEQUENCE</scope>
    <source>
        <strain evidence="4">S3</strain>
    </source>
</reference>
<accession>A0A7S3N0X9</accession>
<evidence type="ECO:0000256" key="2">
    <source>
        <dbReference type="SAM" id="MobiDB-lite"/>
    </source>
</evidence>
<evidence type="ECO:0000256" key="1">
    <source>
        <dbReference type="ARBA" id="ARBA00022884"/>
    </source>
</evidence>
<proteinExistence type="predicted"/>
<dbReference type="GO" id="GO:0005634">
    <property type="term" value="C:nucleus"/>
    <property type="evidence" value="ECO:0007669"/>
    <property type="project" value="TreeGrafter"/>
</dbReference>
<dbReference type="PANTHER" id="PTHR31947">
    <property type="entry name" value="DNA/RNA-BINDING PROTEIN ALBA 3"/>
    <property type="match status" value="1"/>
</dbReference>
<dbReference type="InterPro" id="IPR002775">
    <property type="entry name" value="DNA/RNA-bd_Alba-like"/>
</dbReference>
<sequence length="141" mass="15975">MNEGTTAGQKKTHGGPENSNHINVSVKKNPNFYVFIGKKYLLDHETIELQALGNAVSTSVIAAENLVRNNYAEFAEIKTKTIIVQGQRGDSKKAKLFITLKRSKDFFENMKKFEEIRTQNELLKEKNAKTPTEETKEEKAD</sequence>
<dbReference type="AlphaFoldDB" id="A0A7S3N0X9"/>
<dbReference type="EMBL" id="HBIH01023505">
    <property type="protein sequence ID" value="CAE0328754.1"/>
    <property type="molecule type" value="Transcribed_RNA"/>
</dbReference>
<name>A0A7S3N0X9_9SPIT</name>
<feature type="domain" description="DNA/RNA-binding protein Alba-like" evidence="3">
    <location>
        <begin position="20"/>
        <end position="82"/>
    </location>
</feature>
<dbReference type="PANTHER" id="PTHR31947:SF36">
    <property type="entry name" value="DNA_RNA-BINDING PROTEIN ALBA-LIKE DOMAIN-CONTAINING PROTEIN"/>
    <property type="match status" value="1"/>
</dbReference>
<dbReference type="Gene3D" id="3.30.110.20">
    <property type="entry name" value="Alba-like domain"/>
    <property type="match status" value="1"/>
</dbReference>